<reference evidence="2" key="1">
    <citation type="submission" date="2016-02" db="EMBL/GenBank/DDBJ databases">
        <authorList>
            <person name="Wibberg D."/>
        </authorList>
    </citation>
    <scope>NUCLEOTIDE SEQUENCE [LARGE SCALE GENOMIC DNA]</scope>
</reference>
<accession>A0A1C3P7Z2</accession>
<organism evidence="1 2">
    <name type="scientific">Candidatus Protofrankia californiensis</name>
    <dbReference type="NCBI Taxonomy" id="1839754"/>
    <lineage>
        <taxon>Bacteria</taxon>
        <taxon>Bacillati</taxon>
        <taxon>Actinomycetota</taxon>
        <taxon>Actinomycetes</taxon>
        <taxon>Frankiales</taxon>
        <taxon>Frankiaceae</taxon>
        <taxon>Protofrankia</taxon>
    </lineage>
</organism>
<proteinExistence type="predicted"/>
<gene>
    <name evidence="1" type="ORF">FDG2_4734</name>
</gene>
<name>A0A1C3P7Z2_9ACTN</name>
<evidence type="ECO:0000313" key="2">
    <source>
        <dbReference type="Proteomes" id="UP000199013"/>
    </source>
</evidence>
<dbReference type="EMBL" id="FLUV01001980">
    <property type="protein sequence ID" value="SBW25953.1"/>
    <property type="molecule type" value="Genomic_DNA"/>
</dbReference>
<dbReference type="Proteomes" id="UP000199013">
    <property type="component" value="Unassembled WGS sequence"/>
</dbReference>
<keyword evidence="2" id="KW-1185">Reference proteome</keyword>
<evidence type="ECO:0000313" key="1">
    <source>
        <dbReference type="EMBL" id="SBW25953.1"/>
    </source>
</evidence>
<sequence length="32" mass="3315">MSADLRPVDILPVDPAAVFEVVLVVDGAIPVP</sequence>
<dbReference type="AlphaFoldDB" id="A0A1C3P7Z2"/>
<protein>
    <submittedName>
        <fullName evidence="1">Uncharacterized protein</fullName>
    </submittedName>
</protein>